<feature type="domain" description="Heterokaryon incompatibility" evidence="1">
    <location>
        <begin position="48"/>
        <end position="176"/>
    </location>
</feature>
<proteinExistence type="predicted"/>
<dbReference type="PANTHER" id="PTHR24148:SF73">
    <property type="entry name" value="HET DOMAIN PROTEIN (AFU_ORTHOLOGUE AFUA_8G01020)"/>
    <property type="match status" value="1"/>
</dbReference>
<feature type="non-terminal residue" evidence="2">
    <location>
        <position position="190"/>
    </location>
</feature>
<dbReference type="AlphaFoldDB" id="A0A6A6Q9J1"/>
<dbReference type="Proteomes" id="UP000799750">
    <property type="component" value="Unassembled WGS sequence"/>
</dbReference>
<evidence type="ECO:0000259" key="1">
    <source>
        <dbReference type="Pfam" id="PF06985"/>
    </source>
</evidence>
<reference evidence="2" key="1">
    <citation type="journal article" date="2020" name="Stud. Mycol.">
        <title>101 Dothideomycetes genomes: a test case for predicting lifestyles and emergence of pathogens.</title>
        <authorList>
            <person name="Haridas S."/>
            <person name="Albert R."/>
            <person name="Binder M."/>
            <person name="Bloem J."/>
            <person name="Labutti K."/>
            <person name="Salamov A."/>
            <person name="Andreopoulos B."/>
            <person name="Baker S."/>
            <person name="Barry K."/>
            <person name="Bills G."/>
            <person name="Bluhm B."/>
            <person name="Cannon C."/>
            <person name="Castanera R."/>
            <person name="Culley D."/>
            <person name="Daum C."/>
            <person name="Ezra D."/>
            <person name="Gonzalez J."/>
            <person name="Henrissat B."/>
            <person name="Kuo A."/>
            <person name="Liang C."/>
            <person name="Lipzen A."/>
            <person name="Lutzoni F."/>
            <person name="Magnuson J."/>
            <person name="Mondo S."/>
            <person name="Nolan M."/>
            <person name="Ohm R."/>
            <person name="Pangilinan J."/>
            <person name="Park H.-J."/>
            <person name="Ramirez L."/>
            <person name="Alfaro M."/>
            <person name="Sun H."/>
            <person name="Tritt A."/>
            <person name="Yoshinaga Y."/>
            <person name="Zwiers L.-H."/>
            <person name="Turgeon B."/>
            <person name="Goodwin S."/>
            <person name="Spatafora J."/>
            <person name="Crous P."/>
            <person name="Grigoriev I."/>
        </authorList>
    </citation>
    <scope>NUCLEOTIDE SEQUENCE</scope>
    <source>
        <strain evidence="2">CBS 269.34</strain>
    </source>
</reference>
<name>A0A6A6Q9J1_9PEZI</name>
<dbReference type="OrthoDB" id="3553147at2759"/>
<dbReference type="InterPro" id="IPR052895">
    <property type="entry name" value="HetReg/Transcr_Mod"/>
</dbReference>
<dbReference type="InterPro" id="IPR010730">
    <property type="entry name" value="HET"/>
</dbReference>
<evidence type="ECO:0000313" key="2">
    <source>
        <dbReference type="EMBL" id="KAF2488684.1"/>
    </source>
</evidence>
<evidence type="ECO:0000313" key="3">
    <source>
        <dbReference type="Proteomes" id="UP000799750"/>
    </source>
</evidence>
<sequence length="190" mass="21626">MASSKVYETFPVHPGSMEIRFLELRPPFSDVLSCKLSVVTLKSGPPPFIALSYEWGADDANHVMSLDGHDVSIRHNLWLALKNITKHHARLVQDYAICIDQDNIPERNHQVDLMRDIYSSAALVLVWLGPAADDSAFAIRNIRYEKPGTGLVRKEFLAVHRLLCRTYWERMWIVQEFILGRSVLVHCGDG</sequence>
<dbReference type="Pfam" id="PF06985">
    <property type="entry name" value="HET"/>
    <property type="match status" value="1"/>
</dbReference>
<accession>A0A6A6Q9J1</accession>
<dbReference type="PANTHER" id="PTHR24148">
    <property type="entry name" value="ANKYRIN REPEAT DOMAIN-CONTAINING PROTEIN 39 HOMOLOG-RELATED"/>
    <property type="match status" value="1"/>
</dbReference>
<gene>
    <name evidence="2" type="ORF">BU16DRAFT_497203</name>
</gene>
<organism evidence="2 3">
    <name type="scientific">Lophium mytilinum</name>
    <dbReference type="NCBI Taxonomy" id="390894"/>
    <lineage>
        <taxon>Eukaryota</taxon>
        <taxon>Fungi</taxon>
        <taxon>Dikarya</taxon>
        <taxon>Ascomycota</taxon>
        <taxon>Pezizomycotina</taxon>
        <taxon>Dothideomycetes</taxon>
        <taxon>Pleosporomycetidae</taxon>
        <taxon>Mytilinidiales</taxon>
        <taxon>Mytilinidiaceae</taxon>
        <taxon>Lophium</taxon>
    </lineage>
</organism>
<protein>
    <submittedName>
        <fullName evidence="2">HET-domain-containing protein</fullName>
    </submittedName>
</protein>
<dbReference type="EMBL" id="MU004202">
    <property type="protein sequence ID" value="KAF2488684.1"/>
    <property type="molecule type" value="Genomic_DNA"/>
</dbReference>
<keyword evidence="3" id="KW-1185">Reference proteome</keyword>